<keyword evidence="2" id="KW-0547">Nucleotide-binding</keyword>
<sequence>MIVVDNITVHAGDFVLRDVSFKLNAGEYGALMGRTGCGKTTLLEAIIGLKQVQGGAIQIGERDVTHERPAARGIGYVPQDGALFSTMTVRDHLAFALEIRRLPKDQIQNRVDELAQWLGIEHLLTRRPFGLSGGERQRVAMGRALSFYPAILLLDEPLSAVDEETRGEMYELLRRVQKQSGVTVLHVTHNAEEAREMADVVFVLRDGKIQKEGA</sequence>
<organism evidence="5 6">
    <name type="scientific">Novipirellula herctigrandis</name>
    <dbReference type="NCBI Taxonomy" id="2527986"/>
    <lineage>
        <taxon>Bacteria</taxon>
        <taxon>Pseudomonadati</taxon>
        <taxon>Planctomycetota</taxon>
        <taxon>Planctomycetia</taxon>
        <taxon>Pirellulales</taxon>
        <taxon>Pirellulaceae</taxon>
        <taxon>Novipirellula</taxon>
    </lineage>
</organism>
<dbReference type="InterPro" id="IPR003439">
    <property type="entry name" value="ABC_transporter-like_ATP-bd"/>
</dbReference>
<dbReference type="RefSeq" id="WP_146401616.1">
    <property type="nucleotide sequence ID" value="NZ_SJPJ01000001.1"/>
</dbReference>
<dbReference type="PROSITE" id="PS50893">
    <property type="entry name" value="ABC_TRANSPORTER_2"/>
    <property type="match status" value="1"/>
</dbReference>
<evidence type="ECO:0000256" key="2">
    <source>
        <dbReference type="ARBA" id="ARBA00022741"/>
    </source>
</evidence>
<reference evidence="5 6" key="1">
    <citation type="submission" date="2019-02" db="EMBL/GenBank/DDBJ databases">
        <title>Deep-cultivation of Planctomycetes and their phenomic and genomic characterization uncovers novel biology.</title>
        <authorList>
            <person name="Wiegand S."/>
            <person name="Jogler M."/>
            <person name="Boedeker C."/>
            <person name="Pinto D."/>
            <person name="Vollmers J."/>
            <person name="Rivas-Marin E."/>
            <person name="Kohn T."/>
            <person name="Peeters S.H."/>
            <person name="Heuer A."/>
            <person name="Rast P."/>
            <person name="Oberbeckmann S."/>
            <person name="Bunk B."/>
            <person name="Jeske O."/>
            <person name="Meyerdierks A."/>
            <person name="Storesund J.E."/>
            <person name="Kallscheuer N."/>
            <person name="Luecker S."/>
            <person name="Lage O.M."/>
            <person name="Pohl T."/>
            <person name="Merkel B.J."/>
            <person name="Hornburger P."/>
            <person name="Mueller R.-W."/>
            <person name="Bruemmer F."/>
            <person name="Labrenz M."/>
            <person name="Spormann A.M."/>
            <person name="Op Den Camp H."/>
            <person name="Overmann J."/>
            <person name="Amann R."/>
            <person name="Jetten M.S.M."/>
            <person name="Mascher T."/>
            <person name="Medema M.H."/>
            <person name="Devos D.P."/>
            <person name="Kaster A.-K."/>
            <person name="Ovreas L."/>
            <person name="Rohde M."/>
            <person name="Galperin M.Y."/>
            <person name="Jogler C."/>
        </authorList>
    </citation>
    <scope>NUCLEOTIDE SEQUENCE [LARGE SCALE GENOMIC DNA]</scope>
    <source>
        <strain evidence="5 6">CA13</strain>
    </source>
</reference>
<dbReference type="InterPro" id="IPR050093">
    <property type="entry name" value="ABC_SmlMolc_Importer"/>
</dbReference>
<dbReference type="InterPro" id="IPR027417">
    <property type="entry name" value="P-loop_NTPase"/>
</dbReference>
<evidence type="ECO:0000256" key="3">
    <source>
        <dbReference type="ARBA" id="ARBA00022840"/>
    </source>
</evidence>
<comment type="caution">
    <text evidence="5">The sequence shown here is derived from an EMBL/GenBank/DDBJ whole genome shotgun (WGS) entry which is preliminary data.</text>
</comment>
<dbReference type="OrthoDB" id="9802264at2"/>
<dbReference type="AlphaFoldDB" id="A0A5C5Z9N3"/>
<evidence type="ECO:0000259" key="4">
    <source>
        <dbReference type="PROSITE" id="PS50893"/>
    </source>
</evidence>
<dbReference type="SMART" id="SM00382">
    <property type="entry name" value="AAA"/>
    <property type="match status" value="1"/>
</dbReference>
<proteinExistence type="predicted"/>
<dbReference type="SUPFAM" id="SSF52540">
    <property type="entry name" value="P-loop containing nucleoside triphosphate hydrolases"/>
    <property type="match status" value="1"/>
</dbReference>
<dbReference type="PANTHER" id="PTHR42781">
    <property type="entry name" value="SPERMIDINE/PUTRESCINE IMPORT ATP-BINDING PROTEIN POTA"/>
    <property type="match status" value="1"/>
</dbReference>
<dbReference type="Gene3D" id="3.40.50.300">
    <property type="entry name" value="P-loop containing nucleotide triphosphate hydrolases"/>
    <property type="match status" value="1"/>
</dbReference>
<dbReference type="EMBL" id="SJPJ01000001">
    <property type="protein sequence ID" value="TWT84079.1"/>
    <property type="molecule type" value="Genomic_DNA"/>
</dbReference>
<feature type="domain" description="ABC transporter" evidence="4">
    <location>
        <begin position="1"/>
        <end position="214"/>
    </location>
</feature>
<keyword evidence="1" id="KW-0813">Transport</keyword>
<dbReference type="InterPro" id="IPR003593">
    <property type="entry name" value="AAA+_ATPase"/>
</dbReference>
<keyword evidence="3 5" id="KW-0067">ATP-binding</keyword>
<dbReference type="GO" id="GO:0005524">
    <property type="term" value="F:ATP binding"/>
    <property type="evidence" value="ECO:0007669"/>
    <property type="project" value="UniProtKB-KW"/>
</dbReference>
<dbReference type="Proteomes" id="UP000315010">
    <property type="component" value="Unassembled WGS sequence"/>
</dbReference>
<protein>
    <submittedName>
        <fullName evidence="5">Sulfate/thiosulfate import ATP-binding protein CysA</fullName>
    </submittedName>
</protein>
<evidence type="ECO:0000313" key="5">
    <source>
        <dbReference type="EMBL" id="TWT84079.1"/>
    </source>
</evidence>
<evidence type="ECO:0000313" key="6">
    <source>
        <dbReference type="Proteomes" id="UP000315010"/>
    </source>
</evidence>
<name>A0A5C5Z9N3_9BACT</name>
<dbReference type="Pfam" id="PF00005">
    <property type="entry name" value="ABC_tran"/>
    <property type="match status" value="1"/>
</dbReference>
<gene>
    <name evidence="5" type="primary">cysA_4</name>
    <name evidence="5" type="ORF">CA13_55550</name>
</gene>
<keyword evidence="6" id="KW-1185">Reference proteome</keyword>
<dbReference type="GO" id="GO:0016887">
    <property type="term" value="F:ATP hydrolysis activity"/>
    <property type="evidence" value="ECO:0007669"/>
    <property type="project" value="InterPro"/>
</dbReference>
<evidence type="ECO:0000256" key="1">
    <source>
        <dbReference type="ARBA" id="ARBA00022448"/>
    </source>
</evidence>
<dbReference type="PROSITE" id="PS00211">
    <property type="entry name" value="ABC_TRANSPORTER_1"/>
    <property type="match status" value="1"/>
</dbReference>
<dbReference type="PANTHER" id="PTHR42781:SF4">
    <property type="entry name" value="SPERMIDINE_PUTRESCINE IMPORT ATP-BINDING PROTEIN POTA"/>
    <property type="match status" value="1"/>
</dbReference>
<dbReference type="InterPro" id="IPR017871">
    <property type="entry name" value="ABC_transporter-like_CS"/>
</dbReference>
<accession>A0A5C5Z9N3</accession>